<feature type="region of interest" description="Disordered" evidence="2">
    <location>
        <begin position="229"/>
        <end position="255"/>
    </location>
</feature>
<dbReference type="AlphaFoldDB" id="A0ABD1JII9"/>
<dbReference type="FunFam" id="1.10.555.10:FF:000003">
    <property type="entry name" value="Putative rho GTPase-activating protein 12"/>
    <property type="match status" value="1"/>
</dbReference>
<evidence type="ECO:0000313" key="7">
    <source>
        <dbReference type="Proteomes" id="UP001591681"/>
    </source>
</evidence>
<proteinExistence type="predicted"/>
<feature type="compositionally biased region" description="Low complexity" evidence="2">
    <location>
        <begin position="118"/>
        <end position="132"/>
    </location>
</feature>
<evidence type="ECO:0000313" key="6">
    <source>
        <dbReference type="EMBL" id="KAL2085818.1"/>
    </source>
</evidence>
<dbReference type="FunFam" id="2.30.29.30:FF:000100">
    <property type="entry name" value="Rho GTPase activating protein 12"/>
    <property type="match status" value="1"/>
</dbReference>
<dbReference type="Pfam" id="PF00620">
    <property type="entry name" value="RhoGAP"/>
    <property type="match status" value="1"/>
</dbReference>
<protein>
    <recommendedName>
        <fullName evidence="8">Rho GTPase activating protein 12</fullName>
    </recommendedName>
</protein>
<evidence type="ECO:0008006" key="8">
    <source>
        <dbReference type="Google" id="ProtNLM"/>
    </source>
</evidence>
<dbReference type="PANTHER" id="PTHR23176:SF107">
    <property type="entry name" value="RHO GTPASE-ACTIVATING PROTEIN 12"/>
    <property type="match status" value="1"/>
</dbReference>
<dbReference type="Pfam" id="PF16618">
    <property type="entry name" value="SH3-WW_linker"/>
    <property type="match status" value="1"/>
</dbReference>
<feature type="compositionally biased region" description="Acidic residues" evidence="2">
    <location>
        <begin position="371"/>
        <end position="380"/>
    </location>
</feature>
<dbReference type="CDD" id="cd13233">
    <property type="entry name" value="PH_ARHGAP9-like"/>
    <property type="match status" value="1"/>
</dbReference>
<feature type="domain" description="PH" evidence="3">
    <location>
        <begin position="263"/>
        <end position="365"/>
    </location>
</feature>
<dbReference type="PANTHER" id="PTHR23176">
    <property type="entry name" value="RHO/RAC/CDC GTPASE-ACTIVATING PROTEIN"/>
    <property type="match status" value="1"/>
</dbReference>
<dbReference type="Gene3D" id="2.20.70.10">
    <property type="match status" value="2"/>
</dbReference>
<dbReference type="InterPro" id="IPR036020">
    <property type="entry name" value="WW_dom_sf"/>
</dbReference>
<feature type="compositionally biased region" description="Low complexity" evidence="2">
    <location>
        <begin position="236"/>
        <end position="246"/>
    </location>
</feature>
<name>A0ABD1JII9_9TELE</name>
<evidence type="ECO:0000259" key="5">
    <source>
        <dbReference type="PROSITE" id="PS50238"/>
    </source>
</evidence>
<dbReference type="SUPFAM" id="SSF48350">
    <property type="entry name" value="GTPase activation domain, GAP"/>
    <property type="match status" value="1"/>
</dbReference>
<feature type="region of interest" description="Disordered" evidence="2">
    <location>
        <begin position="91"/>
        <end position="139"/>
    </location>
</feature>
<evidence type="ECO:0000256" key="2">
    <source>
        <dbReference type="SAM" id="MobiDB-lite"/>
    </source>
</evidence>
<dbReference type="InterPro" id="IPR050729">
    <property type="entry name" value="Rho-GAP"/>
</dbReference>
<keyword evidence="1" id="KW-0343">GTPase activation</keyword>
<feature type="compositionally biased region" description="Basic and acidic residues" evidence="2">
    <location>
        <begin position="383"/>
        <end position="395"/>
    </location>
</feature>
<feature type="domain" description="Rho-GAP" evidence="5">
    <location>
        <begin position="445"/>
        <end position="634"/>
    </location>
</feature>
<evidence type="ECO:0000259" key="4">
    <source>
        <dbReference type="PROSITE" id="PS50020"/>
    </source>
</evidence>
<dbReference type="PROSITE" id="PS01159">
    <property type="entry name" value="WW_DOMAIN_1"/>
    <property type="match status" value="1"/>
</dbReference>
<dbReference type="InterPro" id="IPR011993">
    <property type="entry name" value="PH-like_dom_sf"/>
</dbReference>
<dbReference type="CDD" id="cd04403">
    <property type="entry name" value="RhoGAP_ARHGAP27_15_12_9"/>
    <property type="match status" value="1"/>
</dbReference>
<dbReference type="SUPFAM" id="SSF51045">
    <property type="entry name" value="WW domain"/>
    <property type="match status" value="2"/>
</dbReference>
<evidence type="ECO:0000256" key="1">
    <source>
        <dbReference type="ARBA" id="ARBA00022468"/>
    </source>
</evidence>
<feature type="region of interest" description="Disordered" evidence="2">
    <location>
        <begin position="1"/>
        <end position="34"/>
    </location>
</feature>
<dbReference type="SMART" id="SM00233">
    <property type="entry name" value="PH"/>
    <property type="match status" value="1"/>
</dbReference>
<feature type="domain" description="WW" evidence="4">
    <location>
        <begin position="70"/>
        <end position="97"/>
    </location>
</feature>
<organism evidence="6 7">
    <name type="scientific">Coilia grayii</name>
    <name type="common">Gray's grenadier anchovy</name>
    <dbReference type="NCBI Taxonomy" id="363190"/>
    <lineage>
        <taxon>Eukaryota</taxon>
        <taxon>Metazoa</taxon>
        <taxon>Chordata</taxon>
        <taxon>Craniata</taxon>
        <taxon>Vertebrata</taxon>
        <taxon>Euteleostomi</taxon>
        <taxon>Actinopterygii</taxon>
        <taxon>Neopterygii</taxon>
        <taxon>Teleostei</taxon>
        <taxon>Clupei</taxon>
        <taxon>Clupeiformes</taxon>
        <taxon>Clupeoidei</taxon>
        <taxon>Engraulidae</taxon>
        <taxon>Coilinae</taxon>
        <taxon>Coilia</taxon>
    </lineage>
</organism>
<dbReference type="PROSITE" id="PS50238">
    <property type="entry name" value="RHOGAP"/>
    <property type="match status" value="1"/>
</dbReference>
<dbReference type="InterPro" id="IPR008936">
    <property type="entry name" value="Rho_GTPase_activation_prot"/>
</dbReference>
<feature type="region of interest" description="Disordered" evidence="2">
    <location>
        <begin position="50"/>
        <end position="69"/>
    </location>
</feature>
<dbReference type="GO" id="GO:0005096">
    <property type="term" value="F:GTPase activator activity"/>
    <property type="evidence" value="ECO:0007669"/>
    <property type="project" value="UniProtKB-KW"/>
</dbReference>
<feature type="region of interest" description="Disordered" evidence="2">
    <location>
        <begin position="371"/>
        <end position="413"/>
    </location>
</feature>
<dbReference type="Pfam" id="PF00169">
    <property type="entry name" value="PH"/>
    <property type="match status" value="1"/>
</dbReference>
<dbReference type="Proteomes" id="UP001591681">
    <property type="component" value="Unassembled WGS sequence"/>
</dbReference>
<keyword evidence="7" id="KW-1185">Reference proteome</keyword>
<dbReference type="Pfam" id="PF00397">
    <property type="entry name" value="WW"/>
    <property type="match status" value="1"/>
</dbReference>
<dbReference type="Gene3D" id="1.10.555.10">
    <property type="entry name" value="Rho GTPase activation protein"/>
    <property type="match status" value="1"/>
</dbReference>
<gene>
    <name evidence="6" type="ORF">ACEWY4_019138</name>
</gene>
<dbReference type="SMART" id="SM00456">
    <property type="entry name" value="WW"/>
    <property type="match status" value="2"/>
</dbReference>
<dbReference type="SMART" id="SM00324">
    <property type="entry name" value="RhoGAP"/>
    <property type="match status" value="1"/>
</dbReference>
<dbReference type="InterPro" id="IPR001202">
    <property type="entry name" value="WW_dom"/>
</dbReference>
<dbReference type="SUPFAM" id="SSF50729">
    <property type="entry name" value="PH domain-like"/>
    <property type="match status" value="1"/>
</dbReference>
<dbReference type="EMBL" id="JBHFQA010000016">
    <property type="protein sequence ID" value="KAL2085818.1"/>
    <property type="molecule type" value="Genomic_DNA"/>
</dbReference>
<dbReference type="PROSITE" id="PS50020">
    <property type="entry name" value="WW_DOMAIN_2"/>
    <property type="match status" value="2"/>
</dbReference>
<sequence>MRRFSFFKGYRKDGEDDDEVFATSPGHKAVSPSVRCESPVYTNLQELQASQVSLPPPPRGSSPLHTHGHWETHRHASGRFFYYNTHTHATTWKPPRSRDSSSRTEPPNNTDMESEENSLSTYSSQSDSQYGSPPRGWSEELDEHGHTLYVCEYTNEKWMKHVDDQGRPYYYSADGSRSEWELPKYSVSPPAPCEVPKSHSLDRKQPEPIVLTKWRHSTYLLELSDKEGGTALKQNSPDSDSCPSSPKHASSPSEKCGVLNVTRITENGKKLRKNWASTWTVLQGSSLLFAKGQGTGTSWKFGVGQSKPEFSVDLRGGSVEWASKDKSSKKHVIELKTRQGTELLIQSENDGVINDWYRALCETVNTHAWESDEAIEEDMPESPTEKHDKEKDHRESKKNRGLKGSVSTDTEQKKTRVKLKKFLTRRPTLQAVRDKGYIKDQVFGCSLSSLCQRENCTMPNFVRMCIDHVEKTGLSIDGLYRVSGNLAVIQKLRFAINHDEKVDLEDSKWEDIHVTTGALKMFFRELPEPLFTYASFNDFVNAIKCPDYHQRVVCVRELIRQLPRPNQDTMQALFKHLKRVIDHGDENRMTSQSVAIVFGPTLLRPESESGNMAVHMIYQNQIVELVLLEQESIFGR</sequence>
<comment type="caution">
    <text evidence="6">The sequence shown here is derived from an EMBL/GenBank/DDBJ whole genome shotgun (WGS) entry which is preliminary data.</text>
</comment>
<feature type="domain" description="WW" evidence="4">
    <location>
        <begin position="158"/>
        <end position="185"/>
    </location>
</feature>
<dbReference type="Gene3D" id="2.30.29.30">
    <property type="entry name" value="Pleckstrin-homology domain (PH domain)/Phosphotyrosine-binding domain (PTB)"/>
    <property type="match status" value="1"/>
</dbReference>
<reference evidence="6 7" key="1">
    <citation type="submission" date="2024-09" db="EMBL/GenBank/DDBJ databases">
        <title>A chromosome-level genome assembly of Gray's grenadier anchovy, Coilia grayii.</title>
        <authorList>
            <person name="Fu Z."/>
        </authorList>
    </citation>
    <scope>NUCLEOTIDE SEQUENCE [LARGE SCALE GENOMIC DNA]</scope>
    <source>
        <strain evidence="6">G4</strain>
        <tissue evidence="6">Muscle</tissue>
    </source>
</reference>
<dbReference type="InterPro" id="IPR001849">
    <property type="entry name" value="PH_domain"/>
</dbReference>
<dbReference type="PROSITE" id="PS50003">
    <property type="entry name" value="PH_DOMAIN"/>
    <property type="match status" value="1"/>
</dbReference>
<dbReference type="CDD" id="cd00201">
    <property type="entry name" value="WW"/>
    <property type="match status" value="1"/>
</dbReference>
<dbReference type="InterPro" id="IPR000198">
    <property type="entry name" value="RhoGAP_dom"/>
</dbReference>
<evidence type="ECO:0000259" key="3">
    <source>
        <dbReference type="PROSITE" id="PS50003"/>
    </source>
</evidence>
<accession>A0ABD1JII9</accession>